<accession>A0A8J3ZGY5</accession>
<dbReference type="SUPFAM" id="SSF52540">
    <property type="entry name" value="P-loop containing nucleoside triphosphate hydrolases"/>
    <property type="match status" value="1"/>
</dbReference>
<dbReference type="Proteomes" id="UP000612585">
    <property type="component" value="Unassembled WGS sequence"/>
</dbReference>
<dbReference type="Gene3D" id="3.40.50.300">
    <property type="entry name" value="P-loop containing nucleotide triphosphate hydrolases"/>
    <property type="match status" value="1"/>
</dbReference>
<organism evidence="5 6">
    <name type="scientific">Virgisporangium aurantiacum</name>
    <dbReference type="NCBI Taxonomy" id="175570"/>
    <lineage>
        <taxon>Bacteria</taxon>
        <taxon>Bacillati</taxon>
        <taxon>Actinomycetota</taxon>
        <taxon>Actinomycetes</taxon>
        <taxon>Micromonosporales</taxon>
        <taxon>Micromonosporaceae</taxon>
        <taxon>Virgisporangium</taxon>
    </lineage>
</organism>
<dbReference type="RefSeq" id="WP_204006281.1">
    <property type="nucleotide sequence ID" value="NZ_BOPG01000065.1"/>
</dbReference>
<dbReference type="PANTHER" id="PTHR42939">
    <property type="entry name" value="ABC TRANSPORTER ATP-BINDING PROTEIN ALBC-RELATED"/>
    <property type="match status" value="1"/>
</dbReference>
<comment type="caution">
    <text evidence="5">The sequence shown here is derived from an EMBL/GenBank/DDBJ whole genome shotgun (WGS) entry which is preliminary data.</text>
</comment>
<protein>
    <submittedName>
        <fullName evidence="5">ABC transporter ATP-binding protein</fullName>
    </submittedName>
</protein>
<proteinExistence type="predicted"/>
<evidence type="ECO:0000256" key="1">
    <source>
        <dbReference type="ARBA" id="ARBA00022448"/>
    </source>
</evidence>
<dbReference type="InterPro" id="IPR003593">
    <property type="entry name" value="AAA+_ATPase"/>
</dbReference>
<keyword evidence="6" id="KW-1185">Reference proteome</keyword>
<evidence type="ECO:0000256" key="3">
    <source>
        <dbReference type="ARBA" id="ARBA00022840"/>
    </source>
</evidence>
<keyword evidence="3 5" id="KW-0067">ATP-binding</keyword>
<feature type="domain" description="ABC transporter" evidence="4">
    <location>
        <begin position="4"/>
        <end position="228"/>
    </location>
</feature>
<gene>
    <name evidence="5" type="ORF">Vau01_089160</name>
</gene>
<dbReference type="InterPro" id="IPR027417">
    <property type="entry name" value="P-loop_NTPase"/>
</dbReference>
<dbReference type="PANTHER" id="PTHR42939:SF1">
    <property type="entry name" value="ABC TRANSPORTER ATP-BINDING PROTEIN ALBC-RELATED"/>
    <property type="match status" value="1"/>
</dbReference>
<dbReference type="AlphaFoldDB" id="A0A8J3ZGY5"/>
<dbReference type="CDD" id="cd03230">
    <property type="entry name" value="ABC_DR_subfamily_A"/>
    <property type="match status" value="1"/>
</dbReference>
<dbReference type="GO" id="GO:0016887">
    <property type="term" value="F:ATP hydrolysis activity"/>
    <property type="evidence" value="ECO:0007669"/>
    <property type="project" value="InterPro"/>
</dbReference>
<dbReference type="InterPro" id="IPR003439">
    <property type="entry name" value="ABC_transporter-like_ATP-bd"/>
</dbReference>
<evidence type="ECO:0000256" key="2">
    <source>
        <dbReference type="ARBA" id="ARBA00022741"/>
    </source>
</evidence>
<dbReference type="SMART" id="SM00382">
    <property type="entry name" value="AAA"/>
    <property type="match status" value="1"/>
</dbReference>
<dbReference type="InterPro" id="IPR051782">
    <property type="entry name" value="ABC_Transporter_VariousFunc"/>
</dbReference>
<evidence type="ECO:0000259" key="4">
    <source>
        <dbReference type="PROSITE" id="PS50893"/>
    </source>
</evidence>
<evidence type="ECO:0000313" key="5">
    <source>
        <dbReference type="EMBL" id="GIJ61400.1"/>
    </source>
</evidence>
<sequence length="293" mass="31545">MSAILATRVGQRFGNRWVLRQCSFTVPAGRVVGLVGPNGAGKTTLLRVLAGLLRPTEGAVRLSGRDPAGAEGLATVAFLAQSKPLYPRFTVDDAVRFCRELNPRFDEPFTRDRLDRLEIPAAQRIGRLSGGQRAQVALTLALAKRADVILLDEPMADLDPLGRSDVMRDLMAVAAERGLTVVLSSHVLADLEDSCDHLVMVHRGRIQLAGDVDDLRAAHLAVDGLREHAAALARHDVVAEGGAGRQATALLRLNGRFVDPRWATRAPSLEEIVLAYLRNPDAATLPGPELVSS</sequence>
<dbReference type="GO" id="GO:0005524">
    <property type="term" value="F:ATP binding"/>
    <property type="evidence" value="ECO:0007669"/>
    <property type="project" value="UniProtKB-KW"/>
</dbReference>
<reference evidence="5" key="1">
    <citation type="submission" date="2021-01" db="EMBL/GenBank/DDBJ databases">
        <title>Whole genome shotgun sequence of Virgisporangium aurantiacum NBRC 16421.</title>
        <authorList>
            <person name="Komaki H."/>
            <person name="Tamura T."/>
        </authorList>
    </citation>
    <scope>NUCLEOTIDE SEQUENCE</scope>
    <source>
        <strain evidence="5">NBRC 16421</strain>
    </source>
</reference>
<dbReference type="PROSITE" id="PS50893">
    <property type="entry name" value="ABC_TRANSPORTER_2"/>
    <property type="match status" value="1"/>
</dbReference>
<dbReference type="Pfam" id="PF00005">
    <property type="entry name" value="ABC_tran"/>
    <property type="match status" value="1"/>
</dbReference>
<evidence type="ECO:0000313" key="6">
    <source>
        <dbReference type="Proteomes" id="UP000612585"/>
    </source>
</evidence>
<keyword evidence="1" id="KW-0813">Transport</keyword>
<keyword evidence="2" id="KW-0547">Nucleotide-binding</keyword>
<name>A0A8J3ZGY5_9ACTN</name>
<dbReference type="EMBL" id="BOPG01000065">
    <property type="protein sequence ID" value="GIJ61400.1"/>
    <property type="molecule type" value="Genomic_DNA"/>
</dbReference>